<protein>
    <submittedName>
        <fullName evidence="2">Uncharacterized protein</fullName>
    </submittedName>
</protein>
<evidence type="ECO:0000313" key="2">
    <source>
        <dbReference type="EMBL" id="EXK23850.1"/>
    </source>
</evidence>
<name>W9YXE6_FUSOX</name>
<dbReference type="Proteomes" id="UP000030703">
    <property type="component" value="Unassembled WGS sequence"/>
</dbReference>
<sequence>MMLRNGCTHKPTILITKLRNYTHESACGSLQSNKMILKPRFKEHRKAFHHHHQFHRHGIQNHRPAQTKKMRVETVTKSGKATTSYFSITPREIRQEDG</sequence>
<evidence type="ECO:0000256" key="1">
    <source>
        <dbReference type="SAM" id="MobiDB-lite"/>
    </source>
</evidence>
<organism evidence="2">
    <name type="scientific">Fusarium oxysporum f. sp. melonis 26406</name>
    <dbReference type="NCBI Taxonomy" id="1089452"/>
    <lineage>
        <taxon>Eukaryota</taxon>
        <taxon>Fungi</taxon>
        <taxon>Dikarya</taxon>
        <taxon>Ascomycota</taxon>
        <taxon>Pezizomycotina</taxon>
        <taxon>Sordariomycetes</taxon>
        <taxon>Hypocreomycetidae</taxon>
        <taxon>Hypocreales</taxon>
        <taxon>Nectriaceae</taxon>
        <taxon>Fusarium</taxon>
        <taxon>Fusarium oxysporum species complex</taxon>
    </lineage>
</organism>
<feature type="region of interest" description="Disordered" evidence="1">
    <location>
        <begin position="45"/>
        <end position="69"/>
    </location>
</feature>
<dbReference type="VEuPathDB" id="FungiDB:FOMG_19393"/>
<dbReference type="EMBL" id="KI980527">
    <property type="protein sequence ID" value="EXK23850.1"/>
    <property type="molecule type" value="Genomic_DNA"/>
</dbReference>
<proteinExistence type="predicted"/>
<reference evidence="2" key="2">
    <citation type="submission" date="2014-02" db="EMBL/GenBank/DDBJ databases">
        <title>Annotation of the Genome Sequence of Fusarium oxysporum f. sp. melonis 26406.</title>
        <authorList>
            <consortium name="The Broad Institute Genomics Platform"/>
            <person name="Ma L.-J."/>
            <person name="Corby-Kistler H."/>
            <person name="Broz K."/>
            <person name="Gale L.R."/>
            <person name="Jonkers W."/>
            <person name="O'Donnell K."/>
            <person name="Ploetz R."/>
            <person name="Steinberg C."/>
            <person name="Schwartz D.C."/>
            <person name="VanEtten H."/>
            <person name="Zhou S."/>
            <person name="Young S.K."/>
            <person name="Zeng Q."/>
            <person name="Gargeya S."/>
            <person name="Fitzgerald M."/>
            <person name="Abouelleil A."/>
            <person name="Alvarado L."/>
            <person name="Chapman S.B."/>
            <person name="Gainer-Dewar J."/>
            <person name="Goldberg J."/>
            <person name="Griggs A."/>
            <person name="Gujja S."/>
            <person name="Hansen M."/>
            <person name="Howarth C."/>
            <person name="Imamovic A."/>
            <person name="Ireland A."/>
            <person name="Larimer J."/>
            <person name="McCowan C."/>
            <person name="Murphy C."/>
            <person name="Pearson M."/>
            <person name="Poon T.W."/>
            <person name="Priest M."/>
            <person name="Roberts A."/>
            <person name="Saif S."/>
            <person name="Shea T."/>
            <person name="Sykes S."/>
            <person name="Wortman J."/>
            <person name="Nusbaum C."/>
            <person name="Birren B."/>
        </authorList>
    </citation>
    <scope>NUCLEOTIDE SEQUENCE</scope>
    <source>
        <strain evidence="2">26406</strain>
    </source>
</reference>
<accession>W9YXE6</accession>
<dbReference type="AlphaFoldDB" id="W9YXE6"/>
<dbReference type="HOGENOM" id="CLU_2333680_0_0_1"/>
<gene>
    <name evidence="2" type="ORF">FOMG_19393</name>
</gene>
<reference evidence="2" key="1">
    <citation type="submission" date="2012-04" db="EMBL/GenBank/DDBJ databases">
        <title>The Genome Sequence of Fusarium oxysporum melonis.</title>
        <authorList>
            <consortium name="The Broad Institute Genome Sequencing Platform"/>
            <person name="Ma L.-J."/>
            <person name="Gale L.R."/>
            <person name="Schwartz D.C."/>
            <person name="Zhou S."/>
            <person name="Corby-Kistler H."/>
            <person name="Young S.K."/>
            <person name="Zeng Q."/>
            <person name="Gargeya S."/>
            <person name="Fitzgerald M."/>
            <person name="Haas B."/>
            <person name="Abouelleil A."/>
            <person name="Alvarado L."/>
            <person name="Arachchi H.M."/>
            <person name="Berlin A."/>
            <person name="Brown A."/>
            <person name="Chapman S.B."/>
            <person name="Chen Z."/>
            <person name="Dunbar C."/>
            <person name="Freedman E."/>
            <person name="Gearin G."/>
            <person name="Goldberg J."/>
            <person name="Griggs A."/>
            <person name="Gujja S."/>
            <person name="Heiman D."/>
            <person name="Howarth C."/>
            <person name="Larson L."/>
            <person name="Lui A."/>
            <person name="MacDonald P.J.P."/>
            <person name="Montmayeur A."/>
            <person name="Murphy C."/>
            <person name="Neiman D."/>
            <person name="Pearson M."/>
            <person name="Priest M."/>
            <person name="Roberts A."/>
            <person name="Saif S."/>
            <person name="Shea T."/>
            <person name="Shenoy N."/>
            <person name="Sisk P."/>
            <person name="Stolte C."/>
            <person name="Sykes S."/>
            <person name="Wortman J."/>
            <person name="Nusbaum C."/>
            <person name="Birren B."/>
        </authorList>
    </citation>
    <scope>NUCLEOTIDE SEQUENCE</scope>
    <source>
        <strain evidence="2">26406</strain>
    </source>
</reference>